<evidence type="ECO:0000313" key="3">
    <source>
        <dbReference type="EMBL" id="KAK7886842.1"/>
    </source>
</evidence>
<comment type="caution">
    <text evidence="3">The sequence shown here is derived from an EMBL/GenBank/DDBJ whole genome shotgun (WGS) entry which is preliminary data.</text>
</comment>
<dbReference type="Proteomes" id="UP001460270">
    <property type="component" value="Unassembled WGS sequence"/>
</dbReference>
<dbReference type="InterPro" id="IPR001584">
    <property type="entry name" value="Integrase_cat-core"/>
</dbReference>
<protein>
    <recommendedName>
        <fullName evidence="2">Integrase catalytic domain-containing protein</fullName>
    </recommendedName>
</protein>
<evidence type="ECO:0000313" key="4">
    <source>
        <dbReference type="Proteomes" id="UP001460270"/>
    </source>
</evidence>
<dbReference type="GO" id="GO:0003676">
    <property type="term" value="F:nucleic acid binding"/>
    <property type="evidence" value="ECO:0007669"/>
    <property type="project" value="InterPro"/>
</dbReference>
<dbReference type="InterPro" id="IPR036397">
    <property type="entry name" value="RNaseH_sf"/>
</dbReference>
<feature type="domain" description="Integrase catalytic" evidence="2">
    <location>
        <begin position="39"/>
        <end position="220"/>
    </location>
</feature>
<dbReference type="PANTHER" id="PTHR37984:SF15">
    <property type="entry name" value="INTEGRASE CATALYTIC DOMAIN-CONTAINING PROTEIN"/>
    <property type="match status" value="1"/>
</dbReference>
<keyword evidence="4" id="KW-1185">Reference proteome</keyword>
<feature type="region of interest" description="Disordered" evidence="1">
    <location>
        <begin position="545"/>
        <end position="565"/>
    </location>
</feature>
<feature type="compositionally biased region" description="Basic and acidic residues" evidence="1">
    <location>
        <begin position="545"/>
        <end position="560"/>
    </location>
</feature>
<dbReference type="InterPro" id="IPR012337">
    <property type="entry name" value="RNaseH-like_sf"/>
</dbReference>
<dbReference type="GO" id="GO:0015074">
    <property type="term" value="P:DNA integration"/>
    <property type="evidence" value="ECO:0007669"/>
    <property type="project" value="InterPro"/>
</dbReference>
<dbReference type="InterPro" id="IPR050951">
    <property type="entry name" value="Retrovirus_Pol_polyprotein"/>
</dbReference>
<feature type="region of interest" description="Disordered" evidence="1">
    <location>
        <begin position="354"/>
        <end position="387"/>
    </location>
</feature>
<sequence>MSTLRDLRWEIQQELHQLTSAHSRDLLYKLAESFKDEVQEELPGAESTEVELFDFIVDFLRSPQLKPLRTRDVSPARFRDLIGELQSPPAAEEEEAEVLQDTEVVVVAPVINEAAVPQLYCEVAITIKKLHHDQGREFENSLFQRLQQLSGIAHSRTTPYHPQCNPVERLNRTLLQMLRTLQEEKKSEWKDHLPQIVHAYNCTRHDSTGYSPFFLLYGRSPRLPVDLLFDNKTETETHNNQTYAKKWADRMRVAYKIAADNSQKSSDKGKKQYDKRIKGVSLQPGDRVLVKNLSERGGPGKLRAYWETIVHRVVERVGDGPVYKVQAERGNKVMRVLHRNLLLPVNDLPLEEELPVAKKPKQNRAKQTVTNPDQDKTDNESSEDEEEYTYRYNLRSRIPVYGFVNRQQTVTPPNQNVQQPAPVMPEQNPQTQHRLNVTAREFHPPERQELVPVQQVVEEQIEGPVVLQEEHGYVEMDGNNGLQEEHQQVEMDGNIGEQEEMRRTQRIVRPVERLTYDTLGQPSYQPCAMCARLVVVCGARHGDNPAKGFSESERTEETRARGCGAGERSQVVPVVSFVRLLRERST</sequence>
<dbReference type="AlphaFoldDB" id="A0AAW0NA44"/>
<dbReference type="SUPFAM" id="SSF53098">
    <property type="entry name" value="Ribonuclease H-like"/>
    <property type="match status" value="1"/>
</dbReference>
<reference evidence="4" key="1">
    <citation type="submission" date="2024-04" db="EMBL/GenBank/DDBJ databases">
        <title>Salinicola lusitanus LLJ914,a marine bacterium isolated from the Okinawa Trough.</title>
        <authorList>
            <person name="Li J."/>
        </authorList>
    </citation>
    <scope>NUCLEOTIDE SEQUENCE [LARGE SCALE GENOMIC DNA]</scope>
</reference>
<evidence type="ECO:0000259" key="2">
    <source>
        <dbReference type="PROSITE" id="PS50994"/>
    </source>
</evidence>
<gene>
    <name evidence="3" type="ORF">WMY93_026463</name>
</gene>
<dbReference type="PANTHER" id="PTHR37984">
    <property type="entry name" value="PROTEIN CBG26694"/>
    <property type="match status" value="1"/>
</dbReference>
<dbReference type="EMBL" id="JBBPFD010000019">
    <property type="protein sequence ID" value="KAK7886842.1"/>
    <property type="molecule type" value="Genomic_DNA"/>
</dbReference>
<evidence type="ECO:0000256" key="1">
    <source>
        <dbReference type="SAM" id="MobiDB-lite"/>
    </source>
</evidence>
<dbReference type="PROSITE" id="PS50994">
    <property type="entry name" value="INTEGRASE"/>
    <property type="match status" value="1"/>
</dbReference>
<name>A0AAW0NA44_9GOBI</name>
<organism evidence="3 4">
    <name type="scientific">Mugilogobius chulae</name>
    <name type="common">yellowstripe goby</name>
    <dbReference type="NCBI Taxonomy" id="88201"/>
    <lineage>
        <taxon>Eukaryota</taxon>
        <taxon>Metazoa</taxon>
        <taxon>Chordata</taxon>
        <taxon>Craniata</taxon>
        <taxon>Vertebrata</taxon>
        <taxon>Euteleostomi</taxon>
        <taxon>Actinopterygii</taxon>
        <taxon>Neopterygii</taxon>
        <taxon>Teleostei</taxon>
        <taxon>Neoteleostei</taxon>
        <taxon>Acanthomorphata</taxon>
        <taxon>Gobiaria</taxon>
        <taxon>Gobiiformes</taxon>
        <taxon>Gobioidei</taxon>
        <taxon>Gobiidae</taxon>
        <taxon>Gobionellinae</taxon>
        <taxon>Mugilogobius</taxon>
    </lineage>
</organism>
<dbReference type="Gene3D" id="3.30.420.10">
    <property type="entry name" value="Ribonuclease H-like superfamily/Ribonuclease H"/>
    <property type="match status" value="1"/>
</dbReference>
<accession>A0AAW0NA44</accession>
<proteinExistence type="predicted"/>